<gene>
    <name evidence="1" type="ORF">BDQ12DRAFT_688642</name>
</gene>
<proteinExistence type="predicted"/>
<dbReference type="AlphaFoldDB" id="A0A5C3LQ34"/>
<dbReference type="EMBL" id="ML213624">
    <property type="protein sequence ID" value="TFK35194.1"/>
    <property type="molecule type" value="Genomic_DNA"/>
</dbReference>
<dbReference type="Proteomes" id="UP000308652">
    <property type="component" value="Unassembled WGS sequence"/>
</dbReference>
<evidence type="ECO:0000313" key="1">
    <source>
        <dbReference type="EMBL" id="TFK35194.1"/>
    </source>
</evidence>
<protein>
    <submittedName>
        <fullName evidence="1">Uncharacterized protein</fullName>
    </submittedName>
</protein>
<keyword evidence="2" id="KW-1185">Reference proteome</keyword>
<organism evidence="1 2">
    <name type="scientific">Crucibulum laeve</name>
    <dbReference type="NCBI Taxonomy" id="68775"/>
    <lineage>
        <taxon>Eukaryota</taxon>
        <taxon>Fungi</taxon>
        <taxon>Dikarya</taxon>
        <taxon>Basidiomycota</taxon>
        <taxon>Agaricomycotina</taxon>
        <taxon>Agaricomycetes</taxon>
        <taxon>Agaricomycetidae</taxon>
        <taxon>Agaricales</taxon>
        <taxon>Agaricineae</taxon>
        <taxon>Nidulariaceae</taxon>
        <taxon>Crucibulum</taxon>
    </lineage>
</organism>
<name>A0A5C3LQ34_9AGAR</name>
<sequence length="58" mass="6496">MSLLCTVGSQNSGHFKYSFNYSIFLQVLASDIPKNHGPVGKNHLHDRRSVGRVRLVTI</sequence>
<reference evidence="1 2" key="1">
    <citation type="journal article" date="2019" name="Nat. Ecol. Evol.">
        <title>Megaphylogeny resolves global patterns of mushroom evolution.</title>
        <authorList>
            <person name="Varga T."/>
            <person name="Krizsan K."/>
            <person name="Foldi C."/>
            <person name="Dima B."/>
            <person name="Sanchez-Garcia M."/>
            <person name="Sanchez-Ramirez S."/>
            <person name="Szollosi G.J."/>
            <person name="Szarkandi J.G."/>
            <person name="Papp V."/>
            <person name="Albert L."/>
            <person name="Andreopoulos W."/>
            <person name="Angelini C."/>
            <person name="Antonin V."/>
            <person name="Barry K.W."/>
            <person name="Bougher N.L."/>
            <person name="Buchanan P."/>
            <person name="Buyck B."/>
            <person name="Bense V."/>
            <person name="Catcheside P."/>
            <person name="Chovatia M."/>
            <person name="Cooper J."/>
            <person name="Damon W."/>
            <person name="Desjardin D."/>
            <person name="Finy P."/>
            <person name="Geml J."/>
            <person name="Haridas S."/>
            <person name="Hughes K."/>
            <person name="Justo A."/>
            <person name="Karasinski D."/>
            <person name="Kautmanova I."/>
            <person name="Kiss B."/>
            <person name="Kocsube S."/>
            <person name="Kotiranta H."/>
            <person name="LaButti K.M."/>
            <person name="Lechner B.E."/>
            <person name="Liimatainen K."/>
            <person name="Lipzen A."/>
            <person name="Lukacs Z."/>
            <person name="Mihaltcheva S."/>
            <person name="Morgado L.N."/>
            <person name="Niskanen T."/>
            <person name="Noordeloos M.E."/>
            <person name="Ohm R.A."/>
            <person name="Ortiz-Santana B."/>
            <person name="Ovrebo C."/>
            <person name="Racz N."/>
            <person name="Riley R."/>
            <person name="Savchenko A."/>
            <person name="Shiryaev A."/>
            <person name="Soop K."/>
            <person name="Spirin V."/>
            <person name="Szebenyi C."/>
            <person name="Tomsovsky M."/>
            <person name="Tulloss R.E."/>
            <person name="Uehling J."/>
            <person name="Grigoriev I.V."/>
            <person name="Vagvolgyi C."/>
            <person name="Papp T."/>
            <person name="Martin F.M."/>
            <person name="Miettinen O."/>
            <person name="Hibbett D.S."/>
            <person name="Nagy L.G."/>
        </authorList>
    </citation>
    <scope>NUCLEOTIDE SEQUENCE [LARGE SCALE GENOMIC DNA]</scope>
    <source>
        <strain evidence="1 2">CBS 166.37</strain>
    </source>
</reference>
<evidence type="ECO:0000313" key="2">
    <source>
        <dbReference type="Proteomes" id="UP000308652"/>
    </source>
</evidence>
<accession>A0A5C3LQ34</accession>